<name>A0A1I4WKS4_9PROT</name>
<reference evidence="2" key="1">
    <citation type="submission" date="2016-10" db="EMBL/GenBank/DDBJ databases">
        <authorList>
            <person name="Varghese N."/>
            <person name="Submissions S."/>
        </authorList>
    </citation>
    <scope>NUCLEOTIDE SEQUENCE [LARGE SCALE GENOMIC DNA]</scope>
    <source>
        <strain evidence="2">Nm44</strain>
    </source>
</reference>
<protein>
    <submittedName>
        <fullName evidence="1">Uncharacterized protein</fullName>
    </submittedName>
</protein>
<dbReference type="RefSeq" id="WP_256212243.1">
    <property type="nucleotide sequence ID" value="NZ_FOUB01000112.1"/>
</dbReference>
<keyword evidence="2" id="KW-1185">Reference proteome</keyword>
<gene>
    <name evidence="1" type="ORF">SAMN05421863_11128</name>
</gene>
<accession>A0A1I4WKS4</accession>
<organism evidence="1 2">
    <name type="scientific">Nitrosomonas communis</name>
    <dbReference type="NCBI Taxonomy" id="44574"/>
    <lineage>
        <taxon>Bacteria</taxon>
        <taxon>Pseudomonadati</taxon>
        <taxon>Pseudomonadota</taxon>
        <taxon>Betaproteobacteria</taxon>
        <taxon>Nitrosomonadales</taxon>
        <taxon>Nitrosomonadaceae</taxon>
        <taxon>Nitrosomonas</taxon>
    </lineage>
</organism>
<evidence type="ECO:0000313" key="1">
    <source>
        <dbReference type="EMBL" id="SFN14067.1"/>
    </source>
</evidence>
<dbReference type="AlphaFoldDB" id="A0A1I4WKS4"/>
<sequence>MKKNYGEGINLLISVTMWLAIIMAPPAFADNAVNLRVLVISTGEETQDLKLSYIKPVLDEIGVPYDVLKLTHRI</sequence>
<dbReference type="Proteomes" id="UP000183287">
    <property type="component" value="Unassembled WGS sequence"/>
</dbReference>
<evidence type="ECO:0000313" key="2">
    <source>
        <dbReference type="Proteomes" id="UP000183287"/>
    </source>
</evidence>
<proteinExistence type="predicted"/>
<dbReference type="EMBL" id="FOUB01000112">
    <property type="protein sequence ID" value="SFN14067.1"/>
    <property type="molecule type" value="Genomic_DNA"/>
</dbReference>